<evidence type="ECO:0000313" key="1">
    <source>
        <dbReference type="EMBL" id="MBX44505.1"/>
    </source>
</evidence>
<dbReference type="AlphaFoldDB" id="A0A2P2NPY1"/>
<reference evidence="1" key="1">
    <citation type="submission" date="2018-02" db="EMBL/GenBank/DDBJ databases">
        <title>Rhizophora mucronata_Transcriptome.</title>
        <authorList>
            <person name="Meera S.P."/>
            <person name="Sreeshan A."/>
            <person name="Augustine A."/>
        </authorList>
    </citation>
    <scope>NUCLEOTIDE SEQUENCE</scope>
    <source>
        <tissue evidence="1">Leaf</tissue>
    </source>
</reference>
<protein>
    <submittedName>
        <fullName evidence="1">Uncharacterized protein</fullName>
    </submittedName>
</protein>
<proteinExistence type="predicted"/>
<organism evidence="1">
    <name type="scientific">Rhizophora mucronata</name>
    <name type="common">Asiatic mangrove</name>
    <dbReference type="NCBI Taxonomy" id="61149"/>
    <lineage>
        <taxon>Eukaryota</taxon>
        <taxon>Viridiplantae</taxon>
        <taxon>Streptophyta</taxon>
        <taxon>Embryophyta</taxon>
        <taxon>Tracheophyta</taxon>
        <taxon>Spermatophyta</taxon>
        <taxon>Magnoliopsida</taxon>
        <taxon>eudicotyledons</taxon>
        <taxon>Gunneridae</taxon>
        <taxon>Pentapetalae</taxon>
        <taxon>rosids</taxon>
        <taxon>fabids</taxon>
        <taxon>Malpighiales</taxon>
        <taxon>Rhizophoraceae</taxon>
        <taxon>Rhizophora</taxon>
    </lineage>
</organism>
<sequence>MPMASFPAKKEKKKALLDNICFFHGKSANQTFCFAANQK</sequence>
<accession>A0A2P2NPY1</accession>
<dbReference type="EMBL" id="GGEC01064021">
    <property type="protein sequence ID" value="MBX44505.1"/>
    <property type="molecule type" value="Transcribed_RNA"/>
</dbReference>
<name>A0A2P2NPY1_RHIMU</name>